<organism evidence="1 2">
    <name type="scientific">Kibdelosporangium lantanae</name>
    <dbReference type="NCBI Taxonomy" id="1497396"/>
    <lineage>
        <taxon>Bacteria</taxon>
        <taxon>Bacillati</taxon>
        <taxon>Actinomycetota</taxon>
        <taxon>Actinomycetes</taxon>
        <taxon>Pseudonocardiales</taxon>
        <taxon>Pseudonocardiaceae</taxon>
        <taxon>Kibdelosporangium</taxon>
    </lineage>
</organism>
<keyword evidence="2" id="KW-1185">Reference proteome</keyword>
<sequence length="225" mass="24369">MTAREGEGLPEVVYAQASPRSVGGSSLFEATRTIDHRNVLNYTSEQAVAQSAVARLQAAGFRVLQVSPTTVNIAGPPALYQEYFATRLVTEERPVVKPAVGETTATFVECPDTDLPGLIDTSNSPVADVLEGVAIEEPVYFHQSPFAPKRGYWHLEVPGDVSLGINADKAHRMQITGAGVRVVMIDSGWFRHPYFVGRGYRSAPVVLGPAALNPNDDEGFQGFRR</sequence>
<reference evidence="2" key="1">
    <citation type="journal article" date="2019" name="Int. J. Syst. Evol. Microbiol.">
        <title>The Global Catalogue of Microorganisms (GCM) 10K type strain sequencing project: providing services to taxonomists for standard genome sequencing and annotation.</title>
        <authorList>
            <consortium name="The Broad Institute Genomics Platform"/>
            <consortium name="The Broad Institute Genome Sequencing Center for Infectious Disease"/>
            <person name="Wu L."/>
            <person name="Ma J."/>
        </authorList>
    </citation>
    <scope>NUCLEOTIDE SEQUENCE [LARGE SCALE GENOMIC DNA]</scope>
    <source>
        <strain evidence="2">JCM 31486</strain>
    </source>
</reference>
<accession>A0ABW3M7I7</accession>
<dbReference type="EMBL" id="JBHTIS010000706">
    <property type="protein sequence ID" value="MFD1046566.1"/>
    <property type="molecule type" value="Genomic_DNA"/>
</dbReference>
<comment type="caution">
    <text evidence="1">The sequence shown here is derived from an EMBL/GenBank/DDBJ whole genome shotgun (WGS) entry which is preliminary data.</text>
</comment>
<dbReference type="InterPro" id="IPR036852">
    <property type="entry name" value="Peptidase_S8/S53_dom_sf"/>
</dbReference>
<dbReference type="SUPFAM" id="SSF52743">
    <property type="entry name" value="Subtilisin-like"/>
    <property type="match status" value="1"/>
</dbReference>
<evidence type="ECO:0000313" key="1">
    <source>
        <dbReference type="EMBL" id="MFD1046566.1"/>
    </source>
</evidence>
<proteinExistence type="predicted"/>
<dbReference type="Proteomes" id="UP001597045">
    <property type="component" value="Unassembled WGS sequence"/>
</dbReference>
<gene>
    <name evidence="1" type="ORF">ACFQ1S_13885</name>
</gene>
<protein>
    <submittedName>
        <fullName evidence="1">Uncharacterized protein</fullName>
    </submittedName>
</protein>
<name>A0ABW3M7I7_9PSEU</name>
<dbReference type="Gene3D" id="3.40.50.200">
    <property type="entry name" value="Peptidase S8/S53 domain"/>
    <property type="match status" value="1"/>
</dbReference>
<evidence type="ECO:0000313" key="2">
    <source>
        <dbReference type="Proteomes" id="UP001597045"/>
    </source>
</evidence>